<accession>A0A151PE64</accession>
<keyword evidence="2" id="KW-1185">Reference proteome</keyword>
<comment type="caution">
    <text evidence="1">The sequence shown here is derived from an EMBL/GenBank/DDBJ whole genome shotgun (WGS) entry which is preliminary data.</text>
</comment>
<name>A0A151PE64_ALLMI</name>
<protein>
    <submittedName>
        <fullName evidence="1">Uncharacterized protein</fullName>
    </submittedName>
</protein>
<dbReference type="Proteomes" id="UP000050525">
    <property type="component" value="Unassembled WGS sequence"/>
</dbReference>
<organism evidence="1 2">
    <name type="scientific">Alligator mississippiensis</name>
    <name type="common">American alligator</name>
    <dbReference type="NCBI Taxonomy" id="8496"/>
    <lineage>
        <taxon>Eukaryota</taxon>
        <taxon>Metazoa</taxon>
        <taxon>Chordata</taxon>
        <taxon>Craniata</taxon>
        <taxon>Vertebrata</taxon>
        <taxon>Euteleostomi</taxon>
        <taxon>Archelosauria</taxon>
        <taxon>Archosauria</taxon>
        <taxon>Crocodylia</taxon>
        <taxon>Alligatoridae</taxon>
        <taxon>Alligatorinae</taxon>
        <taxon>Alligator</taxon>
    </lineage>
</organism>
<evidence type="ECO:0000313" key="2">
    <source>
        <dbReference type="Proteomes" id="UP000050525"/>
    </source>
</evidence>
<evidence type="ECO:0000313" key="1">
    <source>
        <dbReference type="EMBL" id="KYO47318.1"/>
    </source>
</evidence>
<reference evidence="1 2" key="1">
    <citation type="journal article" date="2012" name="Genome Biol.">
        <title>Sequencing three crocodilian genomes to illuminate the evolution of archosaurs and amniotes.</title>
        <authorList>
            <person name="St John J.A."/>
            <person name="Braun E.L."/>
            <person name="Isberg S.R."/>
            <person name="Miles L.G."/>
            <person name="Chong A.Y."/>
            <person name="Gongora J."/>
            <person name="Dalzell P."/>
            <person name="Moran C."/>
            <person name="Bed'hom B."/>
            <person name="Abzhanov A."/>
            <person name="Burgess S.C."/>
            <person name="Cooksey A.M."/>
            <person name="Castoe T.A."/>
            <person name="Crawford N.G."/>
            <person name="Densmore L.D."/>
            <person name="Drew J.C."/>
            <person name="Edwards S.V."/>
            <person name="Faircloth B.C."/>
            <person name="Fujita M.K."/>
            <person name="Greenwold M.J."/>
            <person name="Hoffmann F.G."/>
            <person name="Howard J.M."/>
            <person name="Iguchi T."/>
            <person name="Janes D.E."/>
            <person name="Khan S.Y."/>
            <person name="Kohno S."/>
            <person name="de Koning A.J."/>
            <person name="Lance S.L."/>
            <person name="McCarthy F.M."/>
            <person name="McCormack J.E."/>
            <person name="Merchant M.E."/>
            <person name="Peterson D.G."/>
            <person name="Pollock D.D."/>
            <person name="Pourmand N."/>
            <person name="Raney B.J."/>
            <person name="Roessler K.A."/>
            <person name="Sanford J.R."/>
            <person name="Sawyer R.H."/>
            <person name="Schmidt C.J."/>
            <person name="Triplett E.W."/>
            <person name="Tuberville T.D."/>
            <person name="Venegas-Anaya M."/>
            <person name="Howard J.T."/>
            <person name="Jarvis E.D."/>
            <person name="Guillette L.J.Jr."/>
            <person name="Glenn T.C."/>
            <person name="Green R.E."/>
            <person name="Ray D.A."/>
        </authorList>
    </citation>
    <scope>NUCLEOTIDE SEQUENCE [LARGE SCALE GENOMIC DNA]</scope>
    <source>
        <strain evidence="1">KSC_2009_1</strain>
    </source>
</reference>
<dbReference type="EMBL" id="AKHW03000444">
    <property type="protein sequence ID" value="KYO47318.1"/>
    <property type="molecule type" value="Genomic_DNA"/>
</dbReference>
<sequence length="74" mass="7932">MTPLLREMSSAMFSCGDRLEEMAARCNVEAERGIGANLAGPGTDACGTWHRILGGIRIPPQGDQQRAMWGQTVG</sequence>
<proteinExistence type="predicted"/>
<gene>
    <name evidence="1" type="ORF">Y1Q_0005387</name>
</gene>
<dbReference type="AlphaFoldDB" id="A0A151PE64"/>